<reference evidence="1 2" key="1">
    <citation type="submission" date="2010-09" db="EMBL/GenBank/DDBJ databases">
        <authorList>
            <person name="Weinstock G."/>
            <person name="Sodergren E."/>
            <person name="Clifton S."/>
            <person name="Fulton L."/>
            <person name="Fulton B."/>
            <person name="Courtney L."/>
            <person name="Fronick C."/>
            <person name="Harrison M."/>
            <person name="Strong C."/>
            <person name="Farmer C."/>
            <person name="Delahaunty K."/>
            <person name="Markovic C."/>
            <person name="Hall O."/>
            <person name="Minx P."/>
            <person name="Tomlinson C."/>
            <person name="Mitreva M."/>
            <person name="Hou S."/>
            <person name="Chen J."/>
            <person name="Wollam A."/>
            <person name="Pepin K.H."/>
            <person name="Johnson M."/>
            <person name="Bhonagiri V."/>
            <person name="Zhang X."/>
            <person name="Suruliraj S."/>
            <person name="Warren W."/>
            <person name="Chinwalla A."/>
            <person name="Mardis E.R."/>
            <person name="Wilson R.K."/>
        </authorList>
    </citation>
    <scope>NUCLEOTIDE SEQUENCE [LARGE SCALE GENOMIC DNA]</scope>
    <source>
        <strain evidence="1 2">TX0630</strain>
    </source>
</reference>
<dbReference type="AlphaFoldDB" id="A0ABC9P473"/>
<name>A0ABC9P473_ENTFL</name>
<dbReference type="EMBL" id="AEBE01000093">
    <property type="protein sequence ID" value="EFU89759.1"/>
    <property type="molecule type" value="Genomic_DNA"/>
</dbReference>
<accession>A0ABC9P473</accession>
<evidence type="ECO:0000313" key="1">
    <source>
        <dbReference type="EMBL" id="EFU89759.1"/>
    </source>
</evidence>
<dbReference type="Proteomes" id="UP000004933">
    <property type="component" value="Unassembled WGS sequence"/>
</dbReference>
<sequence length="45" mass="5419">MYHRKAKNYLRMLFYRRAFKSFANSSKPGLPNKANMLRLLVKIFP</sequence>
<gene>
    <name evidence="1" type="ORF">HMPREF9511_02285</name>
</gene>
<comment type="caution">
    <text evidence="1">The sequence shown here is derived from an EMBL/GenBank/DDBJ whole genome shotgun (WGS) entry which is preliminary data.</text>
</comment>
<protein>
    <submittedName>
        <fullName evidence="1">Uncharacterized protein</fullName>
    </submittedName>
</protein>
<evidence type="ECO:0000313" key="2">
    <source>
        <dbReference type="Proteomes" id="UP000004933"/>
    </source>
</evidence>
<organism evidence="1 2">
    <name type="scientific">Enterococcus faecalis TX0630</name>
    <dbReference type="NCBI Taxonomy" id="749508"/>
    <lineage>
        <taxon>Bacteria</taxon>
        <taxon>Bacillati</taxon>
        <taxon>Bacillota</taxon>
        <taxon>Bacilli</taxon>
        <taxon>Lactobacillales</taxon>
        <taxon>Enterococcaceae</taxon>
        <taxon>Enterococcus</taxon>
    </lineage>
</organism>
<proteinExistence type="predicted"/>